<comment type="caution">
    <text evidence="2">The sequence shown here is derived from an EMBL/GenBank/DDBJ whole genome shotgun (WGS) entry which is preliminary data.</text>
</comment>
<evidence type="ECO:0000313" key="2">
    <source>
        <dbReference type="EMBL" id="MDM8333834.1"/>
    </source>
</evidence>
<sequence>MPATGDKTIGYTQPHSKRQAMVIFTFLGLALLLAIIGISIRQNQEILRTSSVNAIPFKIEFYDRHNHPVMIRYVKGETRKSRNGYATGTLRVTTTLRNNHGQQAAYVDSRAARSLVINSSPRMTFYYDTRYGKFNDYGRCRVTGQPAIKRFRMIKMD</sequence>
<reference evidence="2 3" key="1">
    <citation type="submission" date="2023-06" db="EMBL/GenBank/DDBJ databases">
        <title>Identification and characterization of horizontal gene transfer across gut microbiota members of farm animals based on homology search.</title>
        <authorList>
            <person name="Schwarzerova J."/>
            <person name="Nykrynova M."/>
            <person name="Jureckova K."/>
            <person name="Cejkova D."/>
            <person name="Rychlik I."/>
        </authorList>
    </citation>
    <scope>NUCLEOTIDE SEQUENCE [LARGE SCALE GENOMIC DNA]</scope>
    <source>
        <strain evidence="2 3">105_WCHN</strain>
    </source>
</reference>
<keyword evidence="1" id="KW-0472">Membrane</keyword>
<protein>
    <submittedName>
        <fullName evidence="2">Uncharacterized protein</fullName>
    </submittedName>
</protein>
<keyword evidence="1" id="KW-1133">Transmembrane helix</keyword>
<reference evidence="2 3" key="3">
    <citation type="submission" date="2023-06" db="EMBL/GenBank/DDBJ databases">
        <authorList>
            <person name="Zeman M."/>
            <person name="Kubasova T."/>
            <person name="Jahodarova E."/>
            <person name="Nykrynova M."/>
            <person name="Rychlik I."/>
        </authorList>
    </citation>
    <scope>NUCLEOTIDE SEQUENCE [LARGE SCALE GENOMIC DNA]</scope>
    <source>
        <strain evidence="2 3">105_WCHN</strain>
    </source>
</reference>
<dbReference type="RefSeq" id="WP_289559932.1">
    <property type="nucleotide sequence ID" value="NZ_JAUDEO010000019.1"/>
</dbReference>
<evidence type="ECO:0000256" key="1">
    <source>
        <dbReference type="SAM" id="Phobius"/>
    </source>
</evidence>
<name>A0ABT7VP47_9LACO</name>
<reference evidence="3" key="2">
    <citation type="submission" date="2023-06" db="EMBL/GenBank/DDBJ databases">
        <title>Identification and characterization of horizontal gene transfer across gut microbiota members of farm animals based on homology search.</title>
        <authorList>
            <person name="Zeman M."/>
            <person name="Kubasova T."/>
            <person name="Jahodarova E."/>
            <person name="Nykrynova M."/>
            <person name="Rychlik I."/>
        </authorList>
    </citation>
    <scope>NUCLEOTIDE SEQUENCE [LARGE SCALE GENOMIC DNA]</scope>
    <source>
        <strain evidence="3">105_WCHN</strain>
    </source>
</reference>
<organism evidence="2 3">
    <name type="scientific">Limosilactobacillus panis</name>
    <dbReference type="NCBI Taxonomy" id="47493"/>
    <lineage>
        <taxon>Bacteria</taxon>
        <taxon>Bacillati</taxon>
        <taxon>Bacillota</taxon>
        <taxon>Bacilli</taxon>
        <taxon>Lactobacillales</taxon>
        <taxon>Lactobacillaceae</taxon>
        <taxon>Limosilactobacillus</taxon>
    </lineage>
</organism>
<proteinExistence type="predicted"/>
<feature type="transmembrane region" description="Helical" evidence="1">
    <location>
        <begin position="20"/>
        <end position="40"/>
    </location>
</feature>
<dbReference type="EMBL" id="JAUDEO010000019">
    <property type="protein sequence ID" value="MDM8333834.1"/>
    <property type="molecule type" value="Genomic_DNA"/>
</dbReference>
<keyword evidence="3" id="KW-1185">Reference proteome</keyword>
<keyword evidence="1" id="KW-0812">Transmembrane</keyword>
<evidence type="ECO:0000313" key="3">
    <source>
        <dbReference type="Proteomes" id="UP001529423"/>
    </source>
</evidence>
<dbReference type="Proteomes" id="UP001529423">
    <property type="component" value="Unassembled WGS sequence"/>
</dbReference>
<gene>
    <name evidence="2" type="ORF">QUW46_04505</name>
</gene>
<accession>A0ABT7VP47</accession>